<evidence type="ECO:0000313" key="3">
    <source>
        <dbReference type="Proteomes" id="UP000252415"/>
    </source>
</evidence>
<proteinExistence type="predicted"/>
<protein>
    <submittedName>
        <fullName evidence="2">Uncharacterized protein</fullName>
    </submittedName>
</protein>
<reference evidence="2 3" key="1">
    <citation type="submission" date="2018-07" db="EMBL/GenBank/DDBJ databases">
        <title>Genomic Encyclopedia of Type Strains, Phase III (KMG-III): the genomes of soil and plant-associated and newly described type strains.</title>
        <authorList>
            <person name="Whitman W."/>
        </authorList>
    </citation>
    <scope>NUCLEOTIDE SEQUENCE [LARGE SCALE GENOMIC DNA]</scope>
    <source>
        <strain evidence="2 3">CECT 7506</strain>
    </source>
</reference>
<sequence>MDSNDENKERDAFSESRIPKGEEGVAATDGLSEIVEAYTDRIVKSVADETDAEQDQSIPK</sequence>
<dbReference type="EMBL" id="QPJD01000010">
    <property type="protein sequence ID" value="RCW45429.1"/>
    <property type="molecule type" value="Genomic_DNA"/>
</dbReference>
<accession>A0A368VUF6</accession>
<feature type="compositionally biased region" description="Basic and acidic residues" evidence="1">
    <location>
        <begin position="1"/>
        <end position="23"/>
    </location>
</feature>
<gene>
    <name evidence="2" type="ORF">DFP97_11017</name>
</gene>
<dbReference type="Proteomes" id="UP000252415">
    <property type="component" value="Unassembled WGS sequence"/>
</dbReference>
<feature type="region of interest" description="Disordered" evidence="1">
    <location>
        <begin position="1"/>
        <end position="31"/>
    </location>
</feature>
<evidence type="ECO:0000256" key="1">
    <source>
        <dbReference type="SAM" id="MobiDB-lite"/>
    </source>
</evidence>
<keyword evidence="3" id="KW-1185">Reference proteome</keyword>
<evidence type="ECO:0000313" key="2">
    <source>
        <dbReference type="EMBL" id="RCW45429.1"/>
    </source>
</evidence>
<name>A0A368VUF6_9BACL</name>
<dbReference type="AlphaFoldDB" id="A0A368VUF6"/>
<comment type="caution">
    <text evidence="2">The sequence shown here is derived from an EMBL/GenBank/DDBJ whole genome shotgun (WGS) entry which is preliminary data.</text>
</comment>
<organism evidence="2 3">
    <name type="scientific">Paenibacillus prosopidis</name>
    <dbReference type="NCBI Taxonomy" id="630520"/>
    <lineage>
        <taxon>Bacteria</taxon>
        <taxon>Bacillati</taxon>
        <taxon>Bacillota</taxon>
        <taxon>Bacilli</taxon>
        <taxon>Bacillales</taxon>
        <taxon>Paenibacillaceae</taxon>
        <taxon>Paenibacillus</taxon>
    </lineage>
</organism>
<dbReference type="RefSeq" id="WP_114381281.1">
    <property type="nucleotide sequence ID" value="NZ_QPJD01000010.1"/>
</dbReference>